<dbReference type="CDD" id="cd04301">
    <property type="entry name" value="NAT_SF"/>
    <property type="match status" value="1"/>
</dbReference>
<name>A0A6C0GZR9_9ZZZZ</name>
<dbReference type="Pfam" id="PF00583">
    <property type="entry name" value="Acetyltransf_1"/>
    <property type="match status" value="1"/>
</dbReference>
<evidence type="ECO:0000256" key="3">
    <source>
        <dbReference type="ARBA" id="ARBA00005494"/>
    </source>
</evidence>
<keyword evidence="8" id="KW-0819">tRNA processing</keyword>
<dbReference type="Pfam" id="PF04055">
    <property type="entry name" value="Radical_SAM"/>
    <property type="match status" value="1"/>
</dbReference>
<dbReference type="InterPro" id="IPR006638">
    <property type="entry name" value="Elp3/MiaA/NifB-like_rSAM"/>
</dbReference>
<dbReference type="InterPro" id="IPR000182">
    <property type="entry name" value="GNAT_dom"/>
</dbReference>
<comment type="cofactor">
    <cofactor evidence="1">
        <name>[4Fe-4S] cluster</name>
        <dbReference type="ChEBI" id="CHEBI:49883"/>
    </cofactor>
</comment>
<evidence type="ECO:0000256" key="8">
    <source>
        <dbReference type="ARBA" id="ARBA00022694"/>
    </source>
</evidence>
<evidence type="ECO:0000256" key="14">
    <source>
        <dbReference type="ARBA" id="ARBA00044771"/>
    </source>
</evidence>
<evidence type="ECO:0000259" key="16">
    <source>
        <dbReference type="SMART" id="SM00729"/>
    </source>
</evidence>
<keyword evidence="11" id="KW-0408">Iron</keyword>
<dbReference type="Gene3D" id="3.40.630.30">
    <property type="match status" value="1"/>
</dbReference>
<evidence type="ECO:0000256" key="12">
    <source>
        <dbReference type="ARBA" id="ARBA00023014"/>
    </source>
</evidence>
<dbReference type="GO" id="GO:0005634">
    <property type="term" value="C:nucleus"/>
    <property type="evidence" value="ECO:0007669"/>
    <property type="project" value="TreeGrafter"/>
</dbReference>
<protein>
    <recommendedName>
        <fullName evidence="14">tRNA carboxymethyluridine synthase</fullName>
        <ecNumber evidence="14">2.3.1.311</ecNumber>
    </recommendedName>
</protein>
<proteinExistence type="inferred from homology"/>
<dbReference type="EC" id="2.3.1.311" evidence="14"/>
<dbReference type="InterPro" id="IPR007197">
    <property type="entry name" value="rSAM"/>
</dbReference>
<dbReference type="GO" id="GO:0051539">
    <property type="term" value="F:4 iron, 4 sulfur cluster binding"/>
    <property type="evidence" value="ECO:0007669"/>
    <property type="project" value="UniProtKB-KW"/>
</dbReference>
<organism evidence="17">
    <name type="scientific">viral metagenome</name>
    <dbReference type="NCBI Taxonomy" id="1070528"/>
    <lineage>
        <taxon>unclassified sequences</taxon>
        <taxon>metagenomes</taxon>
        <taxon>organismal metagenomes</taxon>
    </lineage>
</organism>
<keyword evidence="4" id="KW-0004">4Fe-4S</keyword>
<dbReference type="SFLD" id="SFLDF00344">
    <property type="entry name" value="ELP3-like"/>
    <property type="match status" value="1"/>
</dbReference>
<keyword evidence="7" id="KW-0949">S-adenosyl-L-methionine</keyword>
<evidence type="ECO:0000256" key="9">
    <source>
        <dbReference type="ARBA" id="ARBA00022723"/>
    </source>
</evidence>
<dbReference type="EMBL" id="MN739831">
    <property type="protein sequence ID" value="QHT73689.1"/>
    <property type="molecule type" value="Genomic_DNA"/>
</dbReference>
<dbReference type="InterPro" id="IPR034687">
    <property type="entry name" value="ELP3-like"/>
</dbReference>
<dbReference type="AlphaFoldDB" id="A0A6C0GZR9"/>
<keyword evidence="5" id="KW-0820">tRNA-binding</keyword>
<comment type="pathway">
    <text evidence="2">tRNA modification.</text>
</comment>
<comment type="catalytic activity">
    <reaction evidence="15">
        <text>uridine(34) in tRNA + acetyl-CoA + S-adenosyl-L-methionine + H2O = 5-(carboxymethyl)uridine(34) in tRNA + 5'-deoxyadenosine + L-methionine + CoA + 2 H(+)</text>
        <dbReference type="Rhea" id="RHEA:61020"/>
        <dbReference type="Rhea" id="RHEA-COMP:10407"/>
        <dbReference type="Rhea" id="RHEA-COMP:11727"/>
        <dbReference type="ChEBI" id="CHEBI:15377"/>
        <dbReference type="ChEBI" id="CHEBI:15378"/>
        <dbReference type="ChEBI" id="CHEBI:17319"/>
        <dbReference type="ChEBI" id="CHEBI:57287"/>
        <dbReference type="ChEBI" id="CHEBI:57288"/>
        <dbReference type="ChEBI" id="CHEBI:57844"/>
        <dbReference type="ChEBI" id="CHEBI:59789"/>
        <dbReference type="ChEBI" id="CHEBI:65315"/>
        <dbReference type="ChEBI" id="CHEBI:74882"/>
        <dbReference type="EC" id="2.3.1.311"/>
    </reaction>
    <physiologicalReaction direction="left-to-right" evidence="15">
        <dbReference type="Rhea" id="RHEA:61021"/>
    </physiologicalReaction>
</comment>
<accession>A0A6C0GZR9</accession>
<evidence type="ECO:0000256" key="6">
    <source>
        <dbReference type="ARBA" id="ARBA00022679"/>
    </source>
</evidence>
<reference evidence="17" key="1">
    <citation type="journal article" date="2020" name="Nature">
        <title>Giant virus diversity and host interactions through global metagenomics.</title>
        <authorList>
            <person name="Schulz F."/>
            <person name="Roux S."/>
            <person name="Paez-Espino D."/>
            <person name="Jungbluth S."/>
            <person name="Walsh D.A."/>
            <person name="Denef V.J."/>
            <person name="McMahon K.D."/>
            <person name="Konstantinidis K.T."/>
            <person name="Eloe-Fadrosh E.A."/>
            <person name="Kyrpides N.C."/>
            <person name="Woyke T."/>
        </authorList>
    </citation>
    <scope>NUCLEOTIDE SEQUENCE</scope>
    <source>
        <strain evidence="17">GVMAG-M-3300023179-4</strain>
    </source>
</reference>
<dbReference type="SFLD" id="SFLDG01086">
    <property type="entry name" value="elongater_protein-like"/>
    <property type="match status" value="1"/>
</dbReference>
<evidence type="ECO:0000256" key="7">
    <source>
        <dbReference type="ARBA" id="ARBA00022691"/>
    </source>
</evidence>
<evidence type="ECO:0000256" key="10">
    <source>
        <dbReference type="ARBA" id="ARBA00022884"/>
    </source>
</evidence>
<dbReference type="GO" id="GO:0046872">
    <property type="term" value="F:metal ion binding"/>
    <property type="evidence" value="ECO:0007669"/>
    <property type="project" value="UniProtKB-KW"/>
</dbReference>
<keyword evidence="13" id="KW-0012">Acyltransferase</keyword>
<keyword evidence="9" id="KW-0479">Metal-binding</keyword>
<evidence type="ECO:0000256" key="5">
    <source>
        <dbReference type="ARBA" id="ARBA00022555"/>
    </source>
</evidence>
<dbReference type="InterPro" id="IPR032432">
    <property type="entry name" value="Radical_SAM_C"/>
</dbReference>
<dbReference type="SFLD" id="SFLDS00029">
    <property type="entry name" value="Radical_SAM"/>
    <property type="match status" value="1"/>
</dbReference>
<dbReference type="SMART" id="SM00729">
    <property type="entry name" value="Elp3"/>
    <property type="match status" value="1"/>
</dbReference>
<dbReference type="Gene3D" id="3.80.30.20">
    <property type="entry name" value="tm_1862 like domain"/>
    <property type="match status" value="1"/>
</dbReference>
<evidence type="ECO:0000256" key="15">
    <source>
        <dbReference type="ARBA" id="ARBA00047372"/>
    </source>
</evidence>
<feature type="domain" description="Elp3/MiaA/NifB-like radical SAM core" evidence="16">
    <location>
        <begin position="108"/>
        <end position="368"/>
    </location>
</feature>
<comment type="similarity">
    <text evidence="3">Belongs to the ELP3 family.</text>
</comment>
<dbReference type="GO" id="GO:0005737">
    <property type="term" value="C:cytoplasm"/>
    <property type="evidence" value="ECO:0007669"/>
    <property type="project" value="TreeGrafter"/>
</dbReference>
<sequence length="561" mass="65301">MVDILSKIKDIEDYCKAKPEAHVFKTFKISSDDFLKFKNIIIDLNSYSKINDKIMKQLWIKYKTVPPKPRLMEVYFQMVENENFTRSIMIEDFLSSHEIRGISGVSVCAIFLSPYPNGQKFTCRWNCHYCPNEPGQPRSYLFGEPGVLRANQNKFDCVEQLYSRINSLKACGHPTDKFEVKVLGGTIHSYPKDYLEEFMRDIYYAANTCSSKHSRERKTLEEEQDVNEISQHRIIGLTIETRPDCINSSELINFRRWGVTRIEIGVQHTEDSILKAVNRGHGIKQSLKAIKLMRDCGFKEVIHLMPNLPTSTEELDIKMIDYIIKNVCPDEVKMYPTTTTPFTQILEDYKEGKYIPYGNESLENVILHWLMNVNEWTRNDRIVRDIPKYYIVDGVKSSNQKQEFDEIMKEKGIKCKCIRYREAGRHENYKSEDGELVIRTYDAHGGKEYFISWESKDKEVIFGFVRLRLVNKSAFDIFPELENCALIRELHVYGKTIKVNDKNDGISSQHIGIGKILMNKAEEIAKENGFNKISVIAGIGTRNYYKKIGYEKIETFMIKKI</sequence>
<dbReference type="InterPro" id="IPR023404">
    <property type="entry name" value="rSAM_horseshoe"/>
</dbReference>
<dbReference type="SUPFAM" id="SSF102114">
    <property type="entry name" value="Radical SAM enzymes"/>
    <property type="match status" value="1"/>
</dbReference>
<evidence type="ECO:0000256" key="13">
    <source>
        <dbReference type="ARBA" id="ARBA00023315"/>
    </source>
</evidence>
<evidence type="ECO:0000313" key="17">
    <source>
        <dbReference type="EMBL" id="QHT73689.1"/>
    </source>
</evidence>
<keyword evidence="12" id="KW-0411">Iron-sulfur</keyword>
<dbReference type="CDD" id="cd01335">
    <property type="entry name" value="Radical_SAM"/>
    <property type="match status" value="1"/>
</dbReference>
<evidence type="ECO:0000256" key="4">
    <source>
        <dbReference type="ARBA" id="ARBA00022485"/>
    </source>
</evidence>
<dbReference type="InterPro" id="IPR016181">
    <property type="entry name" value="Acyl_CoA_acyltransferase"/>
</dbReference>
<dbReference type="InterPro" id="IPR039661">
    <property type="entry name" value="ELP3"/>
</dbReference>
<dbReference type="GO" id="GO:0106261">
    <property type="term" value="F:tRNA uridine(34) acetyltransferase activity"/>
    <property type="evidence" value="ECO:0007669"/>
    <property type="project" value="UniProtKB-EC"/>
</dbReference>
<dbReference type="InterPro" id="IPR058240">
    <property type="entry name" value="rSAM_sf"/>
</dbReference>
<dbReference type="SUPFAM" id="SSF55729">
    <property type="entry name" value="Acyl-CoA N-acyltransferases (Nat)"/>
    <property type="match status" value="1"/>
</dbReference>
<keyword evidence="6" id="KW-0808">Transferase</keyword>
<dbReference type="Pfam" id="PF16199">
    <property type="entry name" value="Radical_SAM_C"/>
    <property type="match status" value="1"/>
</dbReference>
<keyword evidence="10" id="KW-0694">RNA-binding</keyword>
<evidence type="ECO:0000256" key="1">
    <source>
        <dbReference type="ARBA" id="ARBA00001966"/>
    </source>
</evidence>
<dbReference type="PANTHER" id="PTHR11135:SF2">
    <property type="entry name" value="ELONGATOR COMPLEX PROTEIN 3"/>
    <property type="match status" value="1"/>
</dbReference>
<dbReference type="GO" id="GO:0033588">
    <property type="term" value="C:elongator holoenzyme complex"/>
    <property type="evidence" value="ECO:0007669"/>
    <property type="project" value="TreeGrafter"/>
</dbReference>
<dbReference type="NCBIfam" id="TIGR01211">
    <property type="entry name" value="ELP3"/>
    <property type="match status" value="1"/>
</dbReference>
<dbReference type="PANTHER" id="PTHR11135">
    <property type="entry name" value="HISTONE ACETYLTRANSFERASE-RELATED"/>
    <property type="match status" value="1"/>
</dbReference>
<dbReference type="GO" id="GO:0000049">
    <property type="term" value="F:tRNA binding"/>
    <property type="evidence" value="ECO:0007669"/>
    <property type="project" value="UniProtKB-KW"/>
</dbReference>
<dbReference type="GO" id="GO:0002926">
    <property type="term" value="P:tRNA wobble base 5-methoxycarbonylmethyl-2-thiouridinylation"/>
    <property type="evidence" value="ECO:0007669"/>
    <property type="project" value="TreeGrafter"/>
</dbReference>
<evidence type="ECO:0000256" key="11">
    <source>
        <dbReference type="ARBA" id="ARBA00023004"/>
    </source>
</evidence>
<evidence type="ECO:0000256" key="2">
    <source>
        <dbReference type="ARBA" id="ARBA00005217"/>
    </source>
</evidence>